<dbReference type="InterPro" id="IPR009057">
    <property type="entry name" value="Homeodomain-like_sf"/>
</dbReference>
<dbReference type="SUPFAM" id="SSF46689">
    <property type="entry name" value="Homeodomain-like"/>
    <property type="match status" value="1"/>
</dbReference>
<dbReference type="CDD" id="cd00086">
    <property type="entry name" value="homeodomain"/>
    <property type="match status" value="1"/>
</dbReference>
<feature type="domain" description="Homeobox" evidence="5">
    <location>
        <begin position="3"/>
        <end position="64"/>
    </location>
</feature>
<dbReference type="GO" id="GO:0005634">
    <property type="term" value="C:nucleus"/>
    <property type="evidence" value="ECO:0007669"/>
    <property type="project" value="UniProtKB-SubCell"/>
</dbReference>
<evidence type="ECO:0000313" key="7">
    <source>
        <dbReference type="Proteomes" id="UP000278143"/>
    </source>
</evidence>
<dbReference type="Pfam" id="PF05920">
    <property type="entry name" value="Homeobox_KN"/>
    <property type="match status" value="1"/>
</dbReference>
<evidence type="ECO:0000313" key="6">
    <source>
        <dbReference type="EMBL" id="RKP25776.1"/>
    </source>
</evidence>
<evidence type="ECO:0000259" key="5">
    <source>
        <dbReference type="PROSITE" id="PS50071"/>
    </source>
</evidence>
<evidence type="ECO:0000256" key="1">
    <source>
        <dbReference type="ARBA" id="ARBA00023125"/>
    </source>
</evidence>
<dbReference type="PANTHER" id="PTHR11850">
    <property type="entry name" value="HOMEOBOX PROTEIN TRANSCRIPTION FACTORS"/>
    <property type="match status" value="1"/>
</dbReference>
<reference evidence="7" key="1">
    <citation type="journal article" date="2018" name="Nat. Microbiol.">
        <title>Leveraging single-cell genomics to expand the fungal tree of life.</title>
        <authorList>
            <person name="Ahrendt S.R."/>
            <person name="Quandt C.A."/>
            <person name="Ciobanu D."/>
            <person name="Clum A."/>
            <person name="Salamov A."/>
            <person name="Andreopoulos B."/>
            <person name="Cheng J.F."/>
            <person name="Woyke T."/>
            <person name="Pelin A."/>
            <person name="Henrissat B."/>
            <person name="Reynolds N.K."/>
            <person name="Benny G.L."/>
            <person name="Smith M.E."/>
            <person name="James T.Y."/>
            <person name="Grigoriev I.V."/>
        </authorList>
    </citation>
    <scope>NUCLEOTIDE SEQUENCE [LARGE SCALE GENOMIC DNA]</scope>
    <source>
        <strain evidence="7">Benny S71-1</strain>
    </source>
</reference>
<keyword evidence="3 4" id="KW-0539">Nucleus</keyword>
<feature type="non-terminal residue" evidence="6">
    <location>
        <position position="64"/>
    </location>
</feature>
<evidence type="ECO:0000256" key="3">
    <source>
        <dbReference type="ARBA" id="ARBA00023242"/>
    </source>
</evidence>
<sequence length="64" mass="7565">HSSYDKETRANHTPENLAILFGWLNTHRHHSFPSAEEKRAICEKTGLTLTQVNDWFVNARRRYL</sequence>
<dbReference type="PROSITE" id="PS50071">
    <property type="entry name" value="HOMEOBOX_2"/>
    <property type="match status" value="1"/>
</dbReference>
<dbReference type="AlphaFoldDB" id="A0A4P9Z048"/>
<dbReference type="Proteomes" id="UP000278143">
    <property type="component" value="Unassembled WGS sequence"/>
</dbReference>
<comment type="subcellular location">
    <subcellularLocation>
        <location evidence="4">Nucleus</location>
    </subcellularLocation>
</comment>
<accession>A0A4P9Z048</accession>
<organism evidence="6 7">
    <name type="scientific">Syncephalis pseudoplumigaleata</name>
    <dbReference type="NCBI Taxonomy" id="1712513"/>
    <lineage>
        <taxon>Eukaryota</taxon>
        <taxon>Fungi</taxon>
        <taxon>Fungi incertae sedis</taxon>
        <taxon>Zoopagomycota</taxon>
        <taxon>Zoopagomycotina</taxon>
        <taxon>Zoopagomycetes</taxon>
        <taxon>Zoopagales</taxon>
        <taxon>Piptocephalidaceae</taxon>
        <taxon>Syncephalis</taxon>
    </lineage>
</organism>
<dbReference type="InterPro" id="IPR050224">
    <property type="entry name" value="TALE_homeobox"/>
</dbReference>
<keyword evidence="7" id="KW-1185">Reference proteome</keyword>
<name>A0A4P9Z048_9FUNG</name>
<dbReference type="InterPro" id="IPR001356">
    <property type="entry name" value="HD"/>
</dbReference>
<evidence type="ECO:0000256" key="2">
    <source>
        <dbReference type="ARBA" id="ARBA00023155"/>
    </source>
</evidence>
<dbReference type="EMBL" id="KZ989622">
    <property type="protein sequence ID" value="RKP25776.1"/>
    <property type="molecule type" value="Genomic_DNA"/>
</dbReference>
<protein>
    <submittedName>
        <fullName evidence="6">Homeobox KN domain-containing protein</fullName>
    </submittedName>
</protein>
<dbReference type="GO" id="GO:0003677">
    <property type="term" value="F:DNA binding"/>
    <property type="evidence" value="ECO:0007669"/>
    <property type="project" value="UniProtKB-UniRule"/>
</dbReference>
<proteinExistence type="predicted"/>
<feature type="non-terminal residue" evidence="6">
    <location>
        <position position="1"/>
    </location>
</feature>
<keyword evidence="1 4" id="KW-0238">DNA-binding</keyword>
<dbReference type="GO" id="GO:0006355">
    <property type="term" value="P:regulation of DNA-templated transcription"/>
    <property type="evidence" value="ECO:0007669"/>
    <property type="project" value="InterPro"/>
</dbReference>
<keyword evidence="2 4" id="KW-0371">Homeobox</keyword>
<evidence type="ECO:0000256" key="4">
    <source>
        <dbReference type="PROSITE-ProRule" id="PRU00108"/>
    </source>
</evidence>
<dbReference type="Gene3D" id="1.10.10.60">
    <property type="entry name" value="Homeodomain-like"/>
    <property type="match status" value="1"/>
</dbReference>
<gene>
    <name evidence="6" type="ORF">SYNPS1DRAFT_9591</name>
</gene>
<dbReference type="SMART" id="SM00389">
    <property type="entry name" value="HOX"/>
    <property type="match status" value="1"/>
</dbReference>
<dbReference type="OrthoDB" id="10056939at2759"/>
<dbReference type="InterPro" id="IPR008422">
    <property type="entry name" value="KN_HD"/>
</dbReference>